<dbReference type="SUPFAM" id="SSF47336">
    <property type="entry name" value="ACP-like"/>
    <property type="match status" value="1"/>
</dbReference>
<evidence type="ECO:0000256" key="1">
    <source>
        <dbReference type="ARBA" id="ARBA00022450"/>
    </source>
</evidence>
<evidence type="ECO:0000256" key="2">
    <source>
        <dbReference type="ARBA" id="ARBA00022553"/>
    </source>
</evidence>
<accession>A0ABT0IET1</accession>
<evidence type="ECO:0000259" key="3">
    <source>
        <dbReference type="PROSITE" id="PS50075"/>
    </source>
</evidence>
<keyword evidence="1" id="KW-0596">Phosphopantetheine</keyword>
<dbReference type="PROSITE" id="PS00012">
    <property type="entry name" value="PHOSPHOPANTETHEINE"/>
    <property type="match status" value="1"/>
</dbReference>
<dbReference type="RefSeq" id="WP_248635655.1">
    <property type="nucleotide sequence ID" value="NZ_JALPTH010000021.1"/>
</dbReference>
<name>A0ABT0IET1_9ACTN</name>
<dbReference type="PROSITE" id="PS50075">
    <property type="entry name" value="CARRIER"/>
    <property type="match status" value="1"/>
</dbReference>
<evidence type="ECO:0000313" key="5">
    <source>
        <dbReference type="Proteomes" id="UP001522868"/>
    </source>
</evidence>
<gene>
    <name evidence="4" type="ORF">M1O15_21075</name>
</gene>
<comment type="caution">
    <text evidence="4">The sequence shown here is derived from an EMBL/GenBank/DDBJ whole genome shotgun (WGS) entry which is preliminary data.</text>
</comment>
<protein>
    <submittedName>
        <fullName evidence="4">Acyl carrier protein</fullName>
    </submittedName>
</protein>
<organism evidence="4 5">
    <name type="scientific">Streptomyces lichenis</name>
    <dbReference type="NCBI Taxonomy" id="2306967"/>
    <lineage>
        <taxon>Bacteria</taxon>
        <taxon>Bacillati</taxon>
        <taxon>Actinomycetota</taxon>
        <taxon>Actinomycetes</taxon>
        <taxon>Kitasatosporales</taxon>
        <taxon>Streptomycetaceae</taxon>
        <taxon>Streptomyces</taxon>
    </lineage>
</organism>
<keyword evidence="5" id="KW-1185">Reference proteome</keyword>
<dbReference type="EMBL" id="JALPTH010000021">
    <property type="protein sequence ID" value="MCK8679838.1"/>
    <property type="molecule type" value="Genomic_DNA"/>
</dbReference>
<dbReference type="InterPro" id="IPR036736">
    <property type="entry name" value="ACP-like_sf"/>
</dbReference>
<dbReference type="Gene3D" id="1.10.1200.10">
    <property type="entry name" value="ACP-like"/>
    <property type="match status" value="1"/>
</dbReference>
<proteinExistence type="predicted"/>
<reference evidence="4 5" key="1">
    <citation type="submission" date="2022-04" db="EMBL/GenBank/DDBJ databases">
        <title>Streptomyces sp. nov. LCR6-01 isolated from Lichen of Dirinaria sp.</title>
        <authorList>
            <person name="Kanchanasin P."/>
            <person name="Tanasupawat S."/>
            <person name="Phongsopitanun W."/>
        </authorList>
    </citation>
    <scope>NUCLEOTIDE SEQUENCE [LARGE SCALE GENOMIC DNA]</scope>
    <source>
        <strain evidence="4 5">LCR6-01</strain>
    </source>
</reference>
<keyword evidence="2" id="KW-0597">Phosphoprotein</keyword>
<feature type="domain" description="Carrier" evidence="3">
    <location>
        <begin position="1"/>
        <end position="73"/>
    </location>
</feature>
<dbReference type="Pfam" id="PF00550">
    <property type="entry name" value="PP-binding"/>
    <property type="match status" value="1"/>
</dbReference>
<evidence type="ECO:0000313" key="4">
    <source>
        <dbReference type="EMBL" id="MCK8679838.1"/>
    </source>
</evidence>
<dbReference type="InterPro" id="IPR006162">
    <property type="entry name" value="Ppantetheine_attach_site"/>
</dbReference>
<sequence>MTSDLTRILIDDLRLPAERLTDDTTLDDAGFDSLALVELSVLLGDRYGIDVNDDAIRGAATLGRLDLLIAAKRSGR</sequence>
<dbReference type="InterPro" id="IPR009081">
    <property type="entry name" value="PP-bd_ACP"/>
</dbReference>
<dbReference type="Proteomes" id="UP001522868">
    <property type="component" value="Unassembled WGS sequence"/>
</dbReference>